<keyword evidence="2" id="KW-1185">Reference proteome</keyword>
<organism evidence="1 2">
    <name type="scientific">Penicillium hordei</name>
    <dbReference type="NCBI Taxonomy" id="40994"/>
    <lineage>
        <taxon>Eukaryota</taxon>
        <taxon>Fungi</taxon>
        <taxon>Dikarya</taxon>
        <taxon>Ascomycota</taxon>
        <taxon>Pezizomycotina</taxon>
        <taxon>Eurotiomycetes</taxon>
        <taxon>Eurotiomycetidae</taxon>
        <taxon>Eurotiales</taxon>
        <taxon>Aspergillaceae</taxon>
        <taxon>Penicillium</taxon>
    </lineage>
</organism>
<reference evidence="1" key="1">
    <citation type="journal article" date="2023" name="IMA Fungus">
        <title>Comparative genomic study of the Penicillium genus elucidates a diverse pangenome and 15 lateral gene transfer events.</title>
        <authorList>
            <person name="Petersen C."/>
            <person name="Sorensen T."/>
            <person name="Nielsen M.R."/>
            <person name="Sondergaard T.E."/>
            <person name="Sorensen J.L."/>
            <person name="Fitzpatrick D.A."/>
            <person name="Frisvad J.C."/>
            <person name="Nielsen K.L."/>
        </authorList>
    </citation>
    <scope>NUCLEOTIDE SEQUENCE</scope>
    <source>
        <strain evidence="1">IBT 12815</strain>
    </source>
</reference>
<reference evidence="1" key="2">
    <citation type="submission" date="2023-01" db="EMBL/GenBank/DDBJ databases">
        <authorList>
            <person name="Petersen C."/>
        </authorList>
    </citation>
    <scope>NUCLEOTIDE SEQUENCE</scope>
    <source>
        <strain evidence="1">IBT 12815</strain>
    </source>
</reference>
<sequence>MTEPSWLTFAHNINPANNTATCYTITALGCYQDSWRGSPIAPPANLKIQAENASPMLLAPGHGSEVTVATGSDGWQALGISRKPYGSLCRLLRRFLDDFVAVSLSFDLSSLETSSLSSHEVQSLEKFLI</sequence>
<dbReference type="EMBL" id="JAQJAE010000001">
    <property type="protein sequence ID" value="KAJ5615952.1"/>
    <property type="molecule type" value="Genomic_DNA"/>
</dbReference>
<evidence type="ECO:0000313" key="2">
    <source>
        <dbReference type="Proteomes" id="UP001213799"/>
    </source>
</evidence>
<comment type="caution">
    <text evidence="1">The sequence shown here is derived from an EMBL/GenBank/DDBJ whole genome shotgun (WGS) entry which is preliminary data.</text>
</comment>
<evidence type="ECO:0000313" key="1">
    <source>
        <dbReference type="EMBL" id="KAJ5615952.1"/>
    </source>
</evidence>
<dbReference type="GeneID" id="81582366"/>
<protein>
    <submittedName>
        <fullName evidence="1">Uncharacterized protein</fullName>
    </submittedName>
</protein>
<dbReference type="RefSeq" id="XP_056757119.1">
    <property type="nucleotide sequence ID" value="XM_056892124.1"/>
</dbReference>
<gene>
    <name evidence="1" type="ORF">N7537_001066</name>
</gene>
<proteinExistence type="predicted"/>
<dbReference type="AlphaFoldDB" id="A0AAD6EES8"/>
<dbReference type="Proteomes" id="UP001213799">
    <property type="component" value="Unassembled WGS sequence"/>
</dbReference>
<accession>A0AAD6EES8</accession>
<name>A0AAD6EES8_9EURO</name>